<evidence type="ECO:0000256" key="8">
    <source>
        <dbReference type="SAM" id="MobiDB-lite"/>
    </source>
</evidence>
<feature type="compositionally biased region" description="Basic and acidic residues" evidence="8">
    <location>
        <begin position="118"/>
        <end position="136"/>
    </location>
</feature>
<dbReference type="InParanoid" id="A0A7M7SUE0"/>
<evidence type="ECO:0000256" key="1">
    <source>
        <dbReference type="ARBA" id="ARBA00004186"/>
    </source>
</evidence>
<dbReference type="SUPFAM" id="SSF74924">
    <property type="entry name" value="Cap-Gly domain"/>
    <property type="match status" value="1"/>
</dbReference>
<keyword evidence="3" id="KW-0493">Microtubule</keyword>
<feature type="region of interest" description="Disordered" evidence="8">
    <location>
        <begin position="433"/>
        <end position="461"/>
    </location>
</feature>
<dbReference type="InterPro" id="IPR036859">
    <property type="entry name" value="CAP-Gly_dom_sf"/>
</dbReference>
<dbReference type="OMA" id="HENGHNE"/>
<evidence type="ECO:0000256" key="3">
    <source>
        <dbReference type="ARBA" id="ARBA00022701"/>
    </source>
</evidence>
<dbReference type="PANTHER" id="PTHR18916:SF6">
    <property type="entry name" value="DYNACTIN SUBUNIT 1"/>
    <property type="match status" value="1"/>
</dbReference>
<feature type="domain" description="CAP-Gly" evidence="9">
    <location>
        <begin position="532"/>
        <end position="566"/>
    </location>
</feature>
<sequence length="612" mass="70624">MPYVYFVPMAKRLIVTLYRARDPYPHEWCHLYTGNVGSFWFNKRTGESSRVPPKKYVTQQQLRLVDRELEMEMLTTSAEDLASTRIELEKERTKRQDLEKQLSTVSRENSSNASALEKTTKTLERTKSENERRGKQIEHLEREVEKLNTKMKGLEARAAEGDKAELNLESVRDILKVTQSTVREKDYDLRHMKTKLEETNKTLTESKENVEILEAKVADLHHQLRGEIKRNQQMEEELRVIPLLKKDLSETDERVAAVQSVLDEKKTQLTHARYILRDNKITIKHLEDEIDRLIAVETEMEHAKCEVETLKKLLDGKDRLVIKQAQQIANATGNRKSMESINYTLRSCSDPSCPLYQNPRKTQGIQTNGYHKSAPKQGASPLLEDISDEGDNYPFHTKRNSPTKAIDTSQKSFLRFLENDGNHDDMPTVYDLYEPNGVYSPQDKRSGSPRSHQRVRPKSCVARIQRRDKSALPKGTRLYEDDFMVAQFVHVGDRVRVKKSGTKIISMKPSDFLTGIVKFVGKIDKDPIDHHIYVGLRLDEPTGDTDGIINGKRYFHANKKHGKIVKITDMFLVLNAKTATYQRINELVRELRHKTGTTKTYREGEPELIEIP</sequence>
<dbReference type="GO" id="GO:0030286">
    <property type="term" value="C:dynein complex"/>
    <property type="evidence" value="ECO:0007669"/>
    <property type="project" value="UniProtKB-KW"/>
</dbReference>
<dbReference type="Proteomes" id="UP000007110">
    <property type="component" value="Unassembled WGS sequence"/>
</dbReference>
<evidence type="ECO:0000256" key="7">
    <source>
        <dbReference type="SAM" id="Coils"/>
    </source>
</evidence>
<accession>A0A7M7SUE0</accession>
<dbReference type="Pfam" id="PF01302">
    <property type="entry name" value="CAP_GLY"/>
    <property type="match status" value="1"/>
</dbReference>
<dbReference type="InterPro" id="IPR000938">
    <property type="entry name" value="CAP-Gly_domain"/>
</dbReference>
<dbReference type="EnsemblMetazoa" id="XM_030976252">
    <property type="protein sequence ID" value="XP_030832112"/>
    <property type="gene ID" value="LOC100887836"/>
</dbReference>
<dbReference type="PANTHER" id="PTHR18916">
    <property type="entry name" value="DYNACTIN 1-RELATED MICROTUBULE-BINDING"/>
    <property type="match status" value="1"/>
</dbReference>
<feature type="compositionally biased region" description="Basic and acidic residues" evidence="8">
    <location>
        <begin position="90"/>
        <end position="100"/>
    </location>
</feature>
<evidence type="ECO:0000259" key="9">
    <source>
        <dbReference type="PROSITE" id="PS50245"/>
    </source>
</evidence>
<protein>
    <recommendedName>
        <fullName evidence="9">CAP-Gly domain-containing protein</fullName>
    </recommendedName>
</protein>
<feature type="region of interest" description="Disordered" evidence="8">
    <location>
        <begin position="368"/>
        <end position="406"/>
    </location>
</feature>
<feature type="compositionally biased region" description="Polar residues" evidence="8">
    <location>
        <begin position="101"/>
        <end position="114"/>
    </location>
</feature>
<proteinExistence type="predicted"/>
<dbReference type="AlphaFoldDB" id="A0A7M7SUE0"/>
<reference evidence="10" key="2">
    <citation type="submission" date="2021-01" db="UniProtKB">
        <authorList>
            <consortium name="EnsemblMetazoa"/>
        </authorList>
    </citation>
    <scope>IDENTIFICATION</scope>
</reference>
<feature type="coiled-coil region" evidence="7">
    <location>
        <begin position="189"/>
        <end position="237"/>
    </location>
</feature>
<keyword evidence="5 7" id="KW-0175">Coiled coil</keyword>
<dbReference type="Gene3D" id="2.30.30.190">
    <property type="entry name" value="CAP Gly-rich-like domain"/>
    <property type="match status" value="1"/>
</dbReference>
<evidence type="ECO:0000256" key="2">
    <source>
        <dbReference type="ARBA" id="ARBA00022490"/>
    </source>
</evidence>
<dbReference type="EnsemblMetazoa" id="XM_030976253">
    <property type="protein sequence ID" value="XP_030832113"/>
    <property type="gene ID" value="LOC100887836"/>
</dbReference>
<dbReference type="GO" id="GO:0005819">
    <property type="term" value="C:spindle"/>
    <property type="evidence" value="ECO:0007669"/>
    <property type="project" value="UniProtKB-SubCell"/>
</dbReference>
<comment type="subcellular location">
    <subcellularLocation>
        <location evidence="1">Cytoplasm</location>
        <location evidence="1">Cytoskeleton</location>
        <location evidence="1">Spindle</location>
    </subcellularLocation>
</comment>
<evidence type="ECO:0000256" key="6">
    <source>
        <dbReference type="ARBA" id="ARBA00023212"/>
    </source>
</evidence>
<dbReference type="GO" id="GO:0005874">
    <property type="term" value="C:microtubule"/>
    <property type="evidence" value="ECO:0007669"/>
    <property type="project" value="UniProtKB-KW"/>
</dbReference>
<dbReference type="KEGG" id="spu:100887836"/>
<dbReference type="PROSITE" id="PS50245">
    <property type="entry name" value="CAP_GLY_2"/>
    <property type="match status" value="1"/>
</dbReference>
<evidence type="ECO:0000313" key="11">
    <source>
        <dbReference type="Proteomes" id="UP000007110"/>
    </source>
</evidence>
<keyword evidence="2" id="KW-0963">Cytoplasm</keyword>
<reference evidence="11" key="1">
    <citation type="submission" date="2015-02" db="EMBL/GenBank/DDBJ databases">
        <title>Genome sequencing for Strongylocentrotus purpuratus.</title>
        <authorList>
            <person name="Murali S."/>
            <person name="Liu Y."/>
            <person name="Vee V."/>
            <person name="English A."/>
            <person name="Wang M."/>
            <person name="Skinner E."/>
            <person name="Han Y."/>
            <person name="Muzny D.M."/>
            <person name="Worley K.C."/>
            <person name="Gibbs R.A."/>
        </authorList>
    </citation>
    <scope>NUCLEOTIDE SEQUENCE</scope>
</reference>
<evidence type="ECO:0000313" key="10">
    <source>
        <dbReference type="EnsemblMetazoa" id="XP_030832113"/>
    </source>
</evidence>
<organism evidence="10 11">
    <name type="scientific">Strongylocentrotus purpuratus</name>
    <name type="common">Purple sea urchin</name>
    <dbReference type="NCBI Taxonomy" id="7668"/>
    <lineage>
        <taxon>Eukaryota</taxon>
        <taxon>Metazoa</taxon>
        <taxon>Echinodermata</taxon>
        <taxon>Eleutherozoa</taxon>
        <taxon>Echinozoa</taxon>
        <taxon>Echinoidea</taxon>
        <taxon>Euechinoidea</taxon>
        <taxon>Echinacea</taxon>
        <taxon>Camarodonta</taxon>
        <taxon>Echinidea</taxon>
        <taxon>Strongylocentrotidae</taxon>
        <taxon>Strongylocentrotus</taxon>
    </lineage>
</organism>
<evidence type="ECO:0000256" key="4">
    <source>
        <dbReference type="ARBA" id="ARBA00023017"/>
    </source>
</evidence>
<dbReference type="GeneID" id="100887836"/>
<keyword evidence="4" id="KW-0243">Dynein</keyword>
<keyword evidence="6" id="KW-0206">Cytoskeleton</keyword>
<dbReference type="OrthoDB" id="2130750at2759"/>
<keyword evidence="11" id="KW-1185">Reference proteome</keyword>
<dbReference type="SMART" id="SM01052">
    <property type="entry name" value="CAP_GLY"/>
    <property type="match status" value="1"/>
</dbReference>
<dbReference type="RefSeq" id="XP_030832113.1">
    <property type="nucleotide sequence ID" value="XM_030976253.1"/>
</dbReference>
<evidence type="ECO:0000256" key="5">
    <source>
        <dbReference type="ARBA" id="ARBA00023054"/>
    </source>
</evidence>
<feature type="region of interest" description="Disordered" evidence="8">
    <location>
        <begin position="90"/>
        <end position="136"/>
    </location>
</feature>
<feature type="coiled-coil region" evidence="7">
    <location>
        <begin position="283"/>
        <end position="313"/>
    </location>
</feature>
<dbReference type="RefSeq" id="XP_030832112.1">
    <property type="nucleotide sequence ID" value="XM_030976252.1"/>
</dbReference>
<name>A0A7M7SUE0_STRPU</name>